<dbReference type="PROSITE" id="PS50977">
    <property type="entry name" value="HTH_TETR_2"/>
    <property type="match status" value="1"/>
</dbReference>
<name>A0ABR7MP57_9BACT</name>
<dbReference type="SUPFAM" id="SSF46689">
    <property type="entry name" value="Homeodomain-like"/>
    <property type="match status" value="1"/>
</dbReference>
<dbReference type="Proteomes" id="UP000622017">
    <property type="component" value="Unassembled WGS sequence"/>
</dbReference>
<evidence type="ECO:0000256" key="1">
    <source>
        <dbReference type="ARBA" id="ARBA00023125"/>
    </source>
</evidence>
<feature type="domain" description="HTH tetR-type" evidence="3">
    <location>
        <begin position="20"/>
        <end position="80"/>
    </location>
</feature>
<accession>A0ABR7MP57</accession>
<evidence type="ECO:0000313" key="4">
    <source>
        <dbReference type="EMBL" id="MBC6612872.1"/>
    </source>
</evidence>
<dbReference type="InterPro" id="IPR009057">
    <property type="entry name" value="Homeodomain-like_sf"/>
</dbReference>
<dbReference type="PRINTS" id="PR00455">
    <property type="entry name" value="HTHTETR"/>
</dbReference>
<evidence type="ECO:0000259" key="3">
    <source>
        <dbReference type="PROSITE" id="PS50977"/>
    </source>
</evidence>
<comment type="caution">
    <text evidence="4">The sequence shown here is derived from an EMBL/GenBank/DDBJ whole genome shotgun (WGS) entry which is preliminary data.</text>
</comment>
<protein>
    <submittedName>
        <fullName evidence="4">TetR/AcrR family transcriptional regulator</fullName>
    </submittedName>
</protein>
<gene>
    <name evidence="4" type="ORF">H8B15_18260</name>
</gene>
<dbReference type="InterPro" id="IPR001647">
    <property type="entry name" value="HTH_TetR"/>
</dbReference>
<keyword evidence="1 2" id="KW-0238">DNA-binding</keyword>
<dbReference type="EMBL" id="JACSCY010000019">
    <property type="protein sequence ID" value="MBC6612872.1"/>
    <property type="molecule type" value="Genomic_DNA"/>
</dbReference>
<dbReference type="Gene3D" id="1.10.357.10">
    <property type="entry name" value="Tetracycline Repressor, domain 2"/>
    <property type="match status" value="1"/>
</dbReference>
<evidence type="ECO:0000313" key="5">
    <source>
        <dbReference type="Proteomes" id="UP000622017"/>
    </source>
</evidence>
<dbReference type="RefSeq" id="WP_187321095.1">
    <property type="nucleotide sequence ID" value="NZ_JACSCY010000019.1"/>
</dbReference>
<dbReference type="Pfam" id="PF00440">
    <property type="entry name" value="TetR_N"/>
    <property type="match status" value="1"/>
</dbReference>
<reference evidence="4 5" key="1">
    <citation type="submission" date="2020-08" db="EMBL/GenBank/DDBJ databases">
        <title>Hymenobacter sp.</title>
        <authorList>
            <person name="Kim M.K."/>
        </authorList>
    </citation>
    <scope>NUCLEOTIDE SEQUENCE [LARGE SCALE GENOMIC DNA]</scope>
    <source>
        <strain evidence="4 5">BT507</strain>
    </source>
</reference>
<keyword evidence="5" id="KW-1185">Reference proteome</keyword>
<feature type="DNA-binding region" description="H-T-H motif" evidence="2">
    <location>
        <begin position="43"/>
        <end position="62"/>
    </location>
</feature>
<proteinExistence type="predicted"/>
<evidence type="ECO:0000256" key="2">
    <source>
        <dbReference type="PROSITE-ProRule" id="PRU00335"/>
    </source>
</evidence>
<sequence>MTHPLDAQAPKRTVGRLSKAERRQQLLDTALVIIREEGADRLTLGHLATRAGVSKPITYEHFATRVGLLTALYKVLDAQQLQILQKALRSVQQHAKDTADVLAIAYIHCSVDTGGESHAVRAALSGSEEMGVVQQELLAGYVQLFCATLAPHSSLSPAALHRCCVGLVGAGEALSVLLLSGQCSEQEAATAFSSLIQGGLLQSSSQQP</sequence>
<organism evidence="4 5">
    <name type="scientific">Hymenobacter citatus</name>
    <dbReference type="NCBI Taxonomy" id="2763506"/>
    <lineage>
        <taxon>Bacteria</taxon>
        <taxon>Pseudomonadati</taxon>
        <taxon>Bacteroidota</taxon>
        <taxon>Cytophagia</taxon>
        <taxon>Cytophagales</taxon>
        <taxon>Hymenobacteraceae</taxon>
        <taxon>Hymenobacter</taxon>
    </lineage>
</organism>